<dbReference type="EMBL" id="OMOD01000003">
    <property type="protein sequence ID" value="SPF31955.1"/>
    <property type="molecule type" value="Genomic_DNA"/>
</dbReference>
<dbReference type="Proteomes" id="UP000238701">
    <property type="component" value="Unassembled WGS sequence"/>
</dbReference>
<name>A0A2U3JWZ9_9BACT</name>
<sequence>MAFLLSAGVTRAADPSVYLLLPTVTQGEREIDLRSGWGSGGANVNTDKAAGLGFGYGVTQHWFTEVALQYRRAGNGGTEFDAFEWENILQLAEPGEWPVDVGLAVEFERPRNTAEGPGARVGVLFQKEFGMVQANLNLLLGRHIHSTQFQSTTLSYQGQVKYRYSQPFEFGLQAFGNVATVNGSTSYSSETNRIGPVILGKFPLANERSLSYNLGFLLGTTANSPDRTLRVQVEYEF</sequence>
<dbReference type="AlphaFoldDB" id="A0A2U3JWZ9"/>
<protein>
    <submittedName>
        <fullName evidence="1">Uncharacterized protein</fullName>
    </submittedName>
</protein>
<reference evidence="2" key="1">
    <citation type="submission" date="2018-02" db="EMBL/GenBank/DDBJ databases">
        <authorList>
            <person name="Hausmann B."/>
        </authorList>
    </citation>
    <scope>NUCLEOTIDE SEQUENCE [LARGE SCALE GENOMIC DNA]</scope>
    <source>
        <strain evidence="2">Peat soil MAG SbA1</strain>
    </source>
</reference>
<accession>A0A2U3JWZ9</accession>
<gene>
    <name evidence="1" type="ORF">SBA1_1000002</name>
</gene>
<evidence type="ECO:0000313" key="1">
    <source>
        <dbReference type="EMBL" id="SPF31955.1"/>
    </source>
</evidence>
<organism evidence="1 2">
    <name type="scientific">Candidatus Sulfotelmatobacter kueseliae</name>
    <dbReference type="NCBI Taxonomy" id="2042962"/>
    <lineage>
        <taxon>Bacteria</taxon>
        <taxon>Pseudomonadati</taxon>
        <taxon>Acidobacteriota</taxon>
        <taxon>Terriglobia</taxon>
        <taxon>Terriglobales</taxon>
        <taxon>Candidatus Korobacteraceae</taxon>
        <taxon>Candidatus Sulfotelmatobacter</taxon>
    </lineage>
</organism>
<evidence type="ECO:0000313" key="2">
    <source>
        <dbReference type="Proteomes" id="UP000238701"/>
    </source>
</evidence>
<proteinExistence type="predicted"/>
<dbReference type="OrthoDB" id="8556837at2"/>